<feature type="domain" description="Transketolase N-terminal" evidence="6">
    <location>
        <begin position="62"/>
        <end position="253"/>
    </location>
</feature>
<evidence type="ECO:0000313" key="8">
    <source>
        <dbReference type="EMBL" id="KAH7125816.1"/>
    </source>
</evidence>
<accession>A0A9P9DWK9</accession>
<dbReference type="InterPro" id="IPR055152">
    <property type="entry name" value="Transketolase-like_C_2"/>
</dbReference>
<dbReference type="OrthoDB" id="10253736at2759"/>
<dbReference type="InterPro" id="IPR029061">
    <property type="entry name" value="THDP-binding"/>
</dbReference>
<sequence>MVNHDKTKAQNVPWASQSSGNFPLDTHALEVSDKSDTVLELLTNVISKLDKEFKHSNSGLKAIISITLFKYVMKYSPRNSCYFNRDRLVTSGRYAGGWQCLFGRLVQAKDIATDQRELPDLLSKNISPCHSGQAISSAVGLAIATKNLAALYNKRGFELIDNMIWCFIDENKFQHENALQAITFAGSWKLSNPCVIYDGSDIFNHQAGHRNISIANLKASGWNVIEVADKDPTLCMALGTARRSSEPTFIIIQSRNNSVLYKRLDARNDEFNSSLPRDIYDFFENVCNNGDVYEADWMSTFKAYAKLYPALAKEFWLHVAGKRYHNNPFKPPTPGNHLLDNSNLLSDSMTPPPSAWSVEPRDFRQYPSRRVKRSHPRRDKSGHAPVICVTSNGVKPDTLYIRPCDTEEVAGAFLVAIKSTQLPTTISLHQQSTARYLDHSSRLGVTFGGYIFSDVDTDDLDIILISAGFGIEYAMGTRDFLLENYSLKVRVASFPCVKLFQLQPEEYKQSVLQPHSGRPTVAIDTGNGKEWAPYADALVSLEDVGKVSPRQSQQEGLYNQLAQIGPRVKGFIDEFGYGQECDREDGSYSFYLVV</sequence>
<dbReference type="Pfam" id="PF22613">
    <property type="entry name" value="Transketolase_C_1"/>
    <property type="match status" value="1"/>
</dbReference>
<dbReference type="GO" id="GO:0046872">
    <property type="term" value="F:metal ion binding"/>
    <property type="evidence" value="ECO:0007669"/>
    <property type="project" value="UniProtKB-KW"/>
</dbReference>
<organism evidence="8 9">
    <name type="scientific">Dactylonectria macrodidyma</name>
    <dbReference type="NCBI Taxonomy" id="307937"/>
    <lineage>
        <taxon>Eukaryota</taxon>
        <taxon>Fungi</taxon>
        <taxon>Dikarya</taxon>
        <taxon>Ascomycota</taxon>
        <taxon>Pezizomycotina</taxon>
        <taxon>Sordariomycetes</taxon>
        <taxon>Hypocreomycetidae</taxon>
        <taxon>Hypocreales</taxon>
        <taxon>Nectriaceae</taxon>
        <taxon>Dactylonectria</taxon>
    </lineage>
</organism>
<dbReference type="SUPFAM" id="SSF52518">
    <property type="entry name" value="Thiamin diphosphate-binding fold (THDP-binding)"/>
    <property type="match status" value="1"/>
</dbReference>
<keyword evidence="4" id="KW-0460">Magnesium</keyword>
<evidence type="ECO:0000256" key="1">
    <source>
        <dbReference type="ARBA" id="ARBA00001964"/>
    </source>
</evidence>
<dbReference type="EMBL" id="JAGMUV010000020">
    <property type="protein sequence ID" value="KAH7125816.1"/>
    <property type="molecule type" value="Genomic_DNA"/>
</dbReference>
<dbReference type="PANTHER" id="PTHR43522">
    <property type="entry name" value="TRANSKETOLASE"/>
    <property type="match status" value="1"/>
</dbReference>
<dbReference type="Gene3D" id="3.40.50.920">
    <property type="match status" value="1"/>
</dbReference>
<dbReference type="Pfam" id="PF00456">
    <property type="entry name" value="Transketolase_N"/>
    <property type="match status" value="1"/>
</dbReference>
<reference evidence="8" key="1">
    <citation type="journal article" date="2021" name="Nat. Commun.">
        <title>Genetic determinants of endophytism in the Arabidopsis root mycobiome.</title>
        <authorList>
            <person name="Mesny F."/>
            <person name="Miyauchi S."/>
            <person name="Thiergart T."/>
            <person name="Pickel B."/>
            <person name="Atanasova L."/>
            <person name="Karlsson M."/>
            <person name="Huettel B."/>
            <person name="Barry K.W."/>
            <person name="Haridas S."/>
            <person name="Chen C."/>
            <person name="Bauer D."/>
            <person name="Andreopoulos W."/>
            <person name="Pangilinan J."/>
            <person name="LaButti K."/>
            <person name="Riley R."/>
            <person name="Lipzen A."/>
            <person name="Clum A."/>
            <person name="Drula E."/>
            <person name="Henrissat B."/>
            <person name="Kohler A."/>
            <person name="Grigoriev I.V."/>
            <person name="Martin F.M."/>
            <person name="Hacquard S."/>
        </authorList>
    </citation>
    <scope>NUCLEOTIDE SEQUENCE</scope>
    <source>
        <strain evidence="8">MPI-CAGE-AT-0147</strain>
    </source>
</reference>
<dbReference type="PANTHER" id="PTHR43522:SF6">
    <property type="entry name" value="TRANSKETOLASE-LIKE PYRIMIDINE-BINDING DOMAIN-CONTAINING PROTEIN-RELATED"/>
    <property type="match status" value="1"/>
</dbReference>
<keyword evidence="5" id="KW-0786">Thiamine pyrophosphate</keyword>
<evidence type="ECO:0000256" key="4">
    <source>
        <dbReference type="ARBA" id="ARBA00022842"/>
    </source>
</evidence>
<dbReference type="InterPro" id="IPR005474">
    <property type="entry name" value="Transketolase_N"/>
</dbReference>
<evidence type="ECO:0000313" key="9">
    <source>
        <dbReference type="Proteomes" id="UP000738349"/>
    </source>
</evidence>
<dbReference type="AlphaFoldDB" id="A0A9P9DWK9"/>
<protein>
    <submittedName>
        <fullName evidence="8">Thiamine diphosphate-binding protein</fullName>
    </submittedName>
</protein>
<dbReference type="Gene3D" id="3.40.50.970">
    <property type="match status" value="1"/>
</dbReference>
<comment type="cofactor">
    <cofactor evidence="1">
        <name>thiamine diphosphate</name>
        <dbReference type="ChEBI" id="CHEBI:58937"/>
    </cofactor>
</comment>
<dbReference type="InterPro" id="IPR009014">
    <property type="entry name" value="Transketo_C/PFOR_II"/>
</dbReference>
<name>A0A9P9DWK9_9HYPO</name>
<evidence type="ECO:0000259" key="7">
    <source>
        <dbReference type="Pfam" id="PF22613"/>
    </source>
</evidence>
<dbReference type="Proteomes" id="UP000738349">
    <property type="component" value="Unassembled WGS sequence"/>
</dbReference>
<evidence type="ECO:0000256" key="2">
    <source>
        <dbReference type="ARBA" id="ARBA00022679"/>
    </source>
</evidence>
<keyword evidence="2" id="KW-0808">Transferase</keyword>
<dbReference type="GO" id="GO:0005829">
    <property type="term" value="C:cytosol"/>
    <property type="evidence" value="ECO:0007669"/>
    <property type="project" value="TreeGrafter"/>
</dbReference>
<gene>
    <name evidence="8" type="ORF">EDB81DRAFT_663839</name>
</gene>
<dbReference type="GO" id="GO:0004802">
    <property type="term" value="F:transketolase activity"/>
    <property type="evidence" value="ECO:0007669"/>
    <property type="project" value="TreeGrafter"/>
</dbReference>
<evidence type="ECO:0000256" key="3">
    <source>
        <dbReference type="ARBA" id="ARBA00022723"/>
    </source>
</evidence>
<dbReference type="GO" id="GO:0006098">
    <property type="term" value="P:pentose-phosphate shunt"/>
    <property type="evidence" value="ECO:0007669"/>
    <property type="project" value="TreeGrafter"/>
</dbReference>
<feature type="domain" description="Transketolase-like C-terminal" evidence="7">
    <location>
        <begin position="448"/>
        <end position="551"/>
    </location>
</feature>
<keyword evidence="9" id="KW-1185">Reference proteome</keyword>
<comment type="caution">
    <text evidence="8">The sequence shown here is derived from an EMBL/GenBank/DDBJ whole genome shotgun (WGS) entry which is preliminary data.</text>
</comment>
<dbReference type="GO" id="GO:0005634">
    <property type="term" value="C:nucleus"/>
    <property type="evidence" value="ECO:0007669"/>
    <property type="project" value="TreeGrafter"/>
</dbReference>
<proteinExistence type="predicted"/>
<keyword evidence="3" id="KW-0479">Metal-binding</keyword>
<dbReference type="InterPro" id="IPR033247">
    <property type="entry name" value="Transketolase_fam"/>
</dbReference>
<evidence type="ECO:0000259" key="6">
    <source>
        <dbReference type="Pfam" id="PF00456"/>
    </source>
</evidence>
<evidence type="ECO:0000256" key="5">
    <source>
        <dbReference type="ARBA" id="ARBA00023052"/>
    </source>
</evidence>
<dbReference type="SUPFAM" id="SSF52922">
    <property type="entry name" value="TK C-terminal domain-like"/>
    <property type="match status" value="1"/>
</dbReference>